<name>A0A2T1GI24_9CYAN</name>
<comment type="caution">
    <text evidence="1">The sequence shown here is derived from an EMBL/GenBank/DDBJ whole genome shotgun (WGS) entry which is preliminary data.</text>
</comment>
<dbReference type="OrthoDB" id="422386at2"/>
<dbReference type="EMBL" id="PVWO01000078">
    <property type="protein sequence ID" value="PSB57389.1"/>
    <property type="molecule type" value="Genomic_DNA"/>
</dbReference>
<dbReference type="AlphaFoldDB" id="A0A2T1GI24"/>
<keyword evidence="2" id="KW-1185">Reference proteome</keyword>
<evidence type="ECO:0000313" key="2">
    <source>
        <dbReference type="Proteomes" id="UP000238937"/>
    </source>
</evidence>
<gene>
    <name evidence="1" type="ORF">C7B77_08495</name>
</gene>
<sequence>MKKIVTPKQQHRPIAEIETDLIDCLLAAPTIPYPWNPADPDTADYFADSDRLFSLEDLSNANLGVGVLRLRSAQVAASVENRSQVLFPQIQSDWIDTTTAAFDKIHQN</sequence>
<dbReference type="RefSeq" id="WP_106302807.1">
    <property type="nucleotide sequence ID" value="NZ_PVWO01000078.1"/>
</dbReference>
<evidence type="ECO:0000313" key="1">
    <source>
        <dbReference type="EMBL" id="PSB57389.1"/>
    </source>
</evidence>
<dbReference type="Proteomes" id="UP000238937">
    <property type="component" value="Unassembled WGS sequence"/>
</dbReference>
<proteinExistence type="predicted"/>
<organism evidence="1 2">
    <name type="scientific">Chamaesiphon polymorphus CCALA 037</name>
    <dbReference type="NCBI Taxonomy" id="2107692"/>
    <lineage>
        <taxon>Bacteria</taxon>
        <taxon>Bacillati</taxon>
        <taxon>Cyanobacteriota</taxon>
        <taxon>Cyanophyceae</taxon>
        <taxon>Gomontiellales</taxon>
        <taxon>Chamaesiphonaceae</taxon>
        <taxon>Chamaesiphon</taxon>
    </lineage>
</organism>
<protein>
    <submittedName>
        <fullName evidence="1">Uncharacterized protein</fullName>
    </submittedName>
</protein>
<accession>A0A2T1GI24</accession>
<reference evidence="1 2" key="1">
    <citation type="submission" date="2018-03" db="EMBL/GenBank/DDBJ databases">
        <title>The ancient ancestry and fast evolution of plastids.</title>
        <authorList>
            <person name="Moore K.R."/>
            <person name="Magnabosco C."/>
            <person name="Momper L."/>
            <person name="Gold D.A."/>
            <person name="Bosak T."/>
            <person name="Fournier G.P."/>
        </authorList>
    </citation>
    <scope>NUCLEOTIDE SEQUENCE [LARGE SCALE GENOMIC DNA]</scope>
    <source>
        <strain evidence="1 2">CCALA 037</strain>
    </source>
</reference>